<sequence length="146" mass="16793">MQKNYTVVFKRAYDKVCAEDGQRILADRIWPRGIKKNDLKLKDWCKDCCPSSQLRKDYHAQKLDFESFANAYFKELESNPDVLIPLMKAAREDKVTLISAVKAFEYSHLPVLKHALLKALEQEDNEADGNALSSPVCFGNDFNYWG</sequence>
<dbReference type="AlphaFoldDB" id="A0A0K6H477"/>
<keyword evidence="2" id="KW-1185">Reference proteome</keyword>
<evidence type="ECO:0000313" key="1">
    <source>
        <dbReference type="EMBL" id="CUA85544.1"/>
    </source>
</evidence>
<dbReference type="PANTHER" id="PTHR36849">
    <property type="entry name" value="CYTOPLASMIC PROTEIN-RELATED"/>
    <property type="match status" value="1"/>
</dbReference>
<dbReference type="RefSeq" id="WP_055438910.1">
    <property type="nucleotide sequence ID" value="NZ_CYHB01000003.1"/>
</dbReference>
<accession>A0A0K6H477</accession>
<proteinExistence type="predicted"/>
<dbReference type="OrthoDB" id="9790745at2"/>
<reference evidence="2" key="1">
    <citation type="submission" date="2015-08" db="EMBL/GenBank/DDBJ databases">
        <authorList>
            <person name="Varghese N."/>
        </authorList>
    </citation>
    <scope>NUCLEOTIDE SEQUENCE [LARGE SCALE GENOMIC DNA]</scope>
    <source>
        <strain evidence="2">DSM 27808</strain>
    </source>
</reference>
<evidence type="ECO:0000313" key="2">
    <source>
        <dbReference type="Proteomes" id="UP000182598"/>
    </source>
</evidence>
<dbReference type="InterPro" id="IPR052552">
    <property type="entry name" value="YeaO-like"/>
</dbReference>
<protein>
    <submittedName>
        <fullName evidence="1">Uncharacterized conserved protein YeaO, DUF488 family</fullName>
    </submittedName>
</protein>
<organism evidence="1 2">
    <name type="scientific">Pseudidiomarina woesei</name>
    <dbReference type="NCBI Taxonomy" id="1381080"/>
    <lineage>
        <taxon>Bacteria</taxon>
        <taxon>Pseudomonadati</taxon>
        <taxon>Pseudomonadota</taxon>
        <taxon>Gammaproteobacteria</taxon>
        <taxon>Alteromonadales</taxon>
        <taxon>Idiomarinaceae</taxon>
        <taxon>Pseudidiomarina</taxon>
    </lineage>
</organism>
<dbReference type="Proteomes" id="UP000182598">
    <property type="component" value="Unassembled WGS sequence"/>
</dbReference>
<gene>
    <name evidence="1" type="ORF">Ga0061064_1242</name>
</gene>
<name>A0A0K6H477_9GAMM</name>
<dbReference type="PANTHER" id="PTHR36849:SF1">
    <property type="entry name" value="CYTOPLASMIC PROTEIN"/>
    <property type="match status" value="1"/>
</dbReference>
<dbReference type="Pfam" id="PF22752">
    <property type="entry name" value="DUF488-N3i"/>
    <property type="match status" value="1"/>
</dbReference>
<dbReference type="EMBL" id="CYHB01000003">
    <property type="protein sequence ID" value="CUA85544.1"/>
    <property type="molecule type" value="Genomic_DNA"/>
</dbReference>